<dbReference type="EMBL" id="SHKW01000002">
    <property type="protein sequence ID" value="RZU35625.1"/>
    <property type="molecule type" value="Genomic_DNA"/>
</dbReference>
<evidence type="ECO:0000313" key="5">
    <source>
        <dbReference type="Proteomes" id="UP000292958"/>
    </source>
</evidence>
<evidence type="ECO:0000259" key="2">
    <source>
        <dbReference type="Pfam" id="PF06250"/>
    </source>
</evidence>
<dbReference type="AlphaFoldDB" id="A0A4Q7YGW0"/>
<feature type="domain" description="YhcG PDDEXK nuclease" evidence="2">
    <location>
        <begin position="173"/>
        <end position="327"/>
    </location>
</feature>
<evidence type="ECO:0000313" key="4">
    <source>
        <dbReference type="EMBL" id="RZU35625.1"/>
    </source>
</evidence>
<keyword evidence="4" id="KW-0378">Hydrolase</keyword>
<dbReference type="Pfam" id="PF06250">
    <property type="entry name" value="YhcG_C"/>
    <property type="match status" value="1"/>
</dbReference>
<dbReference type="RefSeq" id="WP_207231904.1">
    <property type="nucleotide sequence ID" value="NZ_SHKW01000002.1"/>
</dbReference>
<keyword evidence="1" id="KW-0175">Coiled coil</keyword>
<feature type="coiled-coil region" evidence="1">
    <location>
        <begin position="329"/>
        <end position="356"/>
    </location>
</feature>
<protein>
    <submittedName>
        <fullName evidence="4">Putative nuclease of restriction endonuclease-like (RecB) superfamily</fullName>
    </submittedName>
</protein>
<sequence length="358" mass="40792">MAELIPLPSGYPALLEELKTRIRAAQLRAALTLNQETIRLYWSIGQDLSSRFAAEGWGTKVVDRLAKDLGTEFPGVEGFSLRNLRYMRSFAEAWPDPQILQQAAKLPWGHHMVLLDRLKDGQSREWYLRASIEHGWSRNVLTHHISTGLQEREGKALTNFSRTLPAEDSDLTQQILKDPYSFEFLTLSSSAKERELERGLLKHLRDLLLELGRGFAFVGSQVQLEVDGQAYFIDLLFYHLRLHCYFVIELKNGAFKPEYAGKLSFYLSAVDATMRTSVDGPSIGVLICESRSGPTVEYTLQNINRPIGVSTYRATRELPEPLQSEVPSIEDLQEVVEKLRKELNETRQAQEIDTEEPR</sequence>
<dbReference type="PANTHER" id="PTHR30547">
    <property type="entry name" value="UNCHARACTERIZED PROTEIN YHCG-RELATED"/>
    <property type="match status" value="1"/>
</dbReference>
<evidence type="ECO:0000256" key="1">
    <source>
        <dbReference type="SAM" id="Coils"/>
    </source>
</evidence>
<proteinExistence type="predicted"/>
<dbReference type="InterPro" id="IPR053148">
    <property type="entry name" value="PD-DEXK-like_domain"/>
</dbReference>
<dbReference type="InterPro" id="IPR011856">
    <property type="entry name" value="tRNA_endonuc-like_dom_sf"/>
</dbReference>
<feature type="domain" description="YhcG N-terminal" evidence="3">
    <location>
        <begin position="17"/>
        <end position="152"/>
    </location>
</feature>
<dbReference type="GO" id="GO:0004519">
    <property type="term" value="F:endonuclease activity"/>
    <property type="evidence" value="ECO:0007669"/>
    <property type="project" value="UniProtKB-KW"/>
</dbReference>
<keyword evidence="4" id="KW-0540">Nuclease</keyword>
<dbReference type="Pfam" id="PF17761">
    <property type="entry name" value="DUF1016_N"/>
    <property type="match status" value="1"/>
</dbReference>
<keyword evidence="5" id="KW-1185">Reference proteome</keyword>
<gene>
    <name evidence="4" type="ORF">BDD14_5709</name>
</gene>
<dbReference type="PANTHER" id="PTHR30547:SF0">
    <property type="entry name" value="BLR8175 PROTEIN"/>
    <property type="match status" value="1"/>
</dbReference>
<name>A0A4Q7YGW0_9BACT</name>
<evidence type="ECO:0000259" key="3">
    <source>
        <dbReference type="Pfam" id="PF17761"/>
    </source>
</evidence>
<dbReference type="Gene3D" id="3.40.1350.10">
    <property type="match status" value="1"/>
</dbReference>
<dbReference type="InterPro" id="IPR041527">
    <property type="entry name" value="YhcG_N"/>
</dbReference>
<keyword evidence="4" id="KW-0255">Endonuclease</keyword>
<dbReference type="InterPro" id="IPR009362">
    <property type="entry name" value="YhcG_C"/>
</dbReference>
<dbReference type="GO" id="GO:0003676">
    <property type="term" value="F:nucleic acid binding"/>
    <property type="evidence" value="ECO:0007669"/>
    <property type="project" value="InterPro"/>
</dbReference>
<accession>A0A4Q7YGW0</accession>
<organism evidence="4 5">
    <name type="scientific">Edaphobacter modestus</name>
    <dbReference type="NCBI Taxonomy" id="388466"/>
    <lineage>
        <taxon>Bacteria</taxon>
        <taxon>Pseudomonadati</taxon>
        <taxon>Acidobacteriota</taxon>
        <taxon>Terriglobia</taxon>
        <taxon>Terriglobales</taxon>
        <taxon>Acidobacteriaceae</taxon>
        <taxon>Edaphobacter</taxon>
    </lineage>
</organism>
<dbReference type="Proteomes" id="UP000292958">
    <property type="component" value="Unassembled WGS sequence"/>
</dbReference>
<comment type="caution">
    <text evidence="4">The sequence shown here is derived from an EMBL/GenBank/DDBJ whole genome shotgun (WGS) entry which is preliminary data.</text>
</comment>
<reference evidence="4 5" key="1">
    <citation type="submission" date="2019-02" db="EMBL/GenBank/DDBJ databases">
        <title>Genomic Encyclopedia of Archaeal and Bacterial Type Strains, Phase II (KMG-II): from individual species to whole genera.</title>
        <authorList>
            <person name="Goeker M."/>
        </authorList>
    </citation>
    <scope>NUCLEOTIDE SEQUENCE [LARGE SCALE GENOMIC DNA]</scope>
    <source>
        <strain evidence="4 5">DSM 18101</strain>
    </source>
</reference>